<evidence type="ECO:0000313" key="1">
    <source>
        <dbReference type="EMBL" id="EYE96887.1"/>
    </source>
</evidence>
<name>A0A017SIV6_ASPRC</name>
<protein>
    <submittedName>
        <fullName evidence="1">Uncharacterized protein</fullName>
    </submittedName>
</protein>
<reference evidence="2" key="1">
    <citation type="journal article" date="2014" name="Nat. Commun.">
        <title>Genomic adaptations of the halophilic Dead Sea filamentous fungus Eurotium rubrum.</title>
        <authorList>
            <person name="Kis-Papo T."/>
            <person name="Weig A.R."/>
            <person name="Riley R."/>
            <person name="Persoh D."/>
            <person name="Salamov A."/>
            <person name="Sun H."/>
            <person name="Lipzen A."/>
            <person name="Wasser S.P."/>
            <person name="Rambold G."/>
            <person name="Grigoriev I.V."/>
            <person name="Nevo E."/>
        </authorList>
    </citation>
    <scope>NUCLEOTIDE SEQUENCE [LARGE SCALE GENOMIC DNA]</scope>
    <source>
        <strain evidence="2">CBS 135680</strain>
    </source>
</reference>
<dbReference type="EMBL" id="KK088417">
    <property type="protein sequence ID" value="EYE96887.1"/>
    <property type="molecule type" value="Genomic_DNA"/>
</dbReference>
<dbReference type="AlphaFoldDB" id="A0A017SIV6"/>
<dbReference type="Proteomes" id="UP000019804">
    <property type="component" value="Unassembled WGS sequence"/>
</dbReference>
<gene>
    <name evidence="1" type="ORF">EURHEDRAFT_341529</name>
</gene>
<dbReference type="RefSeq" id="XP_040640575.1">
    <property type="nucleotide sequence ID" value="XM_040778408.1"/>
</dbReference>
<accession>A0A017SIV6</accession>
<organism evidence="1 2">
    <name type="scientific">Aspergillus ruber (strain CBS 135680)</name>
    <dbReference type="NCBI Taxonomy" id="1388766"/>
    <lineage>
        <taxon>Eukaryota</taxon>
        <taxon>Fungi</taxon>
        <taxon>Dikarya</taxon>
        <taxon>Ascomycota</taxon>
        <taxon>Pezizomycotina</taxon>
        <taxon>Eurotiomycetes</taxon>
        <taxon>Eurotiomycetidae</taxon>
        <taxon>Eurotiales</taxon>
        <taxon>Aspergillaceae</taxon>
        <taxon>Aspergillus</taxon>
        <taxon>Aspergillus subgen. Aspergillus</taxon>
    </lineage>
</organism>
<evidence type="ECO:0000313" key="2">
    <source>
        <dbReference type="Proteomes" id="UP000019804"/>
    </source>
</evidence>
<proteinExistence type="predicted"/>
<dbReference type="GeneID" id="63693532"/>
<dbReference type="HOGENOM" id="CLU_3049940_0_0_1"/>
<keyword evidence="2" id="KW-1185">Reference proteome</keyword>
<sequence>MPLMNFFGHIYRLRSNLVQDICIYRCDGAVISCIKYFLFFTAAPATRKRLKKYQ</sequence>